<keyword evidence="2" id="KW-1185">Reference proteome</keyword>
<dbReference type="OrthoDB" id="10252687at2759"/>
<protein>
    <submittedName>
        <fullName evidence="1">Uncharacterized protein</fullName>
    </submittedName>
</protein>
<gene>
    <name evidence="1" type="ORF">SNAT2548_LOCUS4899</name>
</gene>
<evidence type="ECO:0000313" key="2">
    <source>
        <dbReference type="Proteomes" id="UP000604046"/>
    </source>
</evidence>
<reference evidence="1" key="1">
    <citation type="submission" date="2021-02" db="EMBL/GenBank/DDBJ databases">
        <authorList>
            <person name="Dougan E. K."/>
            <person name="Rhodes N."/>
            <person name="Thang M."/>
            <person name="Chan C."/>
        </authorList>
    </citation>
    <scope>NUCLEOTIDE SEQUENCE</scope>
</reference>
<organism evidence="1 2">
    <name type="scientific">Symbiodinium natans</name>
    <dbReference type="NCBI Taxonomy" id="878477"/>
    <lineage>
        <taxon>Eukaryota</taxon>
        <taxon>Sar</taxon>
        <taxon>Alveolata</taxon>
        <taxon>Dinophyceae</taxon>
        <taxon>Suessiales</taxon>
        <taxon>Symbiodiniaceae</taxon>
        <taxon>Symbiodinium</taxon>
    </lineage>
</organism>
<sequence>MAGSTSFGRDFLRLCQDNNGVDLHKLLQTTLGKQPADADLEATHDDAVAKSVGLAWSAGVTSEGLEASLQALRQWARRYLDRNDKVRWMLAPMLWLAARPRQIAVELDGKDSARYRGKVVEELRVLFTKLHQDRARREGALVMCCELLRLYRSLGQASQCSFILTTVGNVAREETFDPNRLPKSLLVTLYFLWGKHLVLEGKIVEAPRKSSGSPSGGWFDSQLPGYEGAIVVQAVLMNTCCLCMSKERSEASETVYFSNQLSSSCIWLKNAAFV</sequence>
<name>A0A812IQZ5_9DINO</name>
<accession>A0A812IQZ5</accession>
<proteinExistence type="predicted"/>
<dbReference type="EMBL" id="CAJNDS010000302">
    <property type="protein sequence ID" value="CAE7041438.1"/>
    <property type="molecule type" value="Genomic_DNA"/>
</dbReference>
<evidence type="ECO:0000313" key="1">
    <source>
        <dbReference type="EMBL" id="CAE7041438.1"/>
    </source>
</evidence>
<comment type="caution">
    <text evidence="1">The sequence shown here is derived from an EMBL/GenBank/DDBJ whole genome shotgun (WGS) entry which is preliminary data.</text>
</comment>
<dbReference type="AlphaFoldDB" id="A0A812IQZ5"/>
<dbReference type="Proteomes" id="UP000604046">
    <property type="component" value="Unassembled WGS sequence"/>
</dbReference>